<accession>A0A7W4LL36</accession>
<keyword evidence="1" id="KW-0732">Signal</keyword>
<feature type="chain" id="PRO_5030668451" description="Lipoprotein" evidence="1">
    <location>
        <begin position="21"/>
        <end position="179"/>
    </location>
</feature>
<feature type="signal peptide" evidence="1">
    <location>
        <begin position="1"/>
        <end position="20"/>
    </location>
</feature>
<dbReference type="EMBL" id="JACJUD010000002">
    <property type="protein sequence ID" value="MBB2495110.1"/>
    <property type="molecule type" value="Genomic_DNA"/>
</dbReference>
<keyword evidence="3" id="KW-1185">Reference proteome</keyword>
<proteinExistence type="predicted"/>
<dbReference type="PROSITE" id="PS51257">
    <property type="entry name" value="PROKAR_LIPOPROTEIN"/>
    <property type="match status" value="1"/>
</dbReference>
<organism evidence="2 3">
    <name type="scientific">Aquipseudomonas ullengensis</name>
    <dbReference type="NCBI Taxonomy" id="2759166"/>
    <lineage>
        <taxon>Bacteria</taxon>
        <taxon>Pseudomonadati</taxon>
        <taxon>Pseudomonadota</taxon>
        <taxon>Gammaproteobacteria</taxon>
        <taxon>Pseudomonadales</taxon>
        <taxon>Pseudomonadaceae</taxon>
        <taxon>Aquipseudomonas</taxon>
    </lineage>
</organism>
<evidence type="ECO:0008006" key="4">
    <source>
        <dbReference type="Google" id="ProtNLM"/>
    </source>
</evidence>
<dbReference type="RefSeq" id="WP_183088657.1">
    <property type="nucleotide sequence ID" value="NZ_JACJUD010000002.1"/>
</dbReference>
<comment type="caution">
    <text evidence="2">The sequence shown here is derived from an EMBL/GenBank/DDBJ whole genome shotgun (WGS) entry which is preliminary data.</text>
</comment>
<evidence type="ECO:0000313" key="3">
    <source>
        <dbReference type="Proteomes" id="UP000542720"/>
    </source>
</evidence>
<gene>
    <name evidence="2" type="ORF">H3H51_08770</name>
</gene>
<sequence>MSLLKPLSFAILAATLAGCAAPMQVAKPVAPNNEDWYQVRTETQVLVFDDYQVFKDYLATGTAPVMRTLEEKAATGQEQILVLRAEDEGKALDKISAYRFLKVAQPPASPFYGEVRQDGAIYVFKRYGDMVEMIKLGEPIFRYTDIGGGPDGKTVIYGLQKEEGRPEATIQQFKKNHML</sequence>
<evidence type="ECO:0000313" key="2">
    <source>
        <dbReference type="EMBL" id="MBB2495110.1"/>
    </source>
</evidence>
<name>A0A7W4LL36_9GAMM</name>
<protein>
    <recommendedName>
        <fullName evidence="4">Lipoprotein</fullName>
    </recommendedName>
</protein>
<dbReference type="AlphaFoldDB" id="A0A7W4LL36"/>
<reference evidence="2 3" key="1">
    <citation type="submission" date="2020-08" db="EMBL/GenBank/DDBJ databases">
        <authorList>
            <person name="Kim C.M."/>
        </authorList>
    </citation>
    <scope>NUCLEOTIDE SEQUENCE [LARGE SCALE GENOMIC DNA]</scope>
    <source>
        <strain evidence="2 3">UL070</strain>
    </source>
</reference>
<evidence type="ECO:0000256" key="1">
    <source>
        <dbReference type="SAM" id="SignalP"/>
    </source>
</evidence>
<dbReference type="Proteomes" id="UP000542720">
    <property type="component" value="Unassembled WGS sequence"/>
</dbReference>